<evidence type="ECO:0000256" key="1">
    <source>
        <dbReference type="ARBA" id="ARBA00004123"/>
    </source>
</evidence>
<protein>
    <submittedName>
        <fullName evidence="6">Transcription factor bHLH36</fullName>
    </submittedName>
</protein>
<comment type="subcellular location">
    <subcellularLocation>
        <location evidence="1">Nucleus</location>
    </subcellularLocation>
</comment>
<sequence>MDKGIVELGRERERQRRQEIGALYMSLRTLLPLEFIKVIYGTLHRGRDKWREKKRKKKDQELTGDAMGLLAVGLRHQEEMTWR</sequence>
<feature type="domain" description="BHLH" evidence="5">
    <location>
        <begin position="10"/>
        <end position="37"/>
    </location>
</feature>
<dbReference type="Proteomes" id="UP000321947">
    <property type="component" value="Unassembled WGS sequence"/>
</dbReference>
<evidence type="ECO:0000313" key="6">
    <source>
        <dbReference type="EMBL" id="TYK30150.1"/>
    </source>
</evidence>
<dbReference type="AlphaFoldDB" id="A0A5D3E3K5"/>
<evidence type="ECO:0000313" key="7">
    <source>
        <dbReference type="Proteomes" id="UP000321947"/>
    </source>
</evidence>
<proteinExistence type="predicted"/>
<evidence type="ECO:0000256" key="4">
    <source>
        <dbReference type="ARBA" id="ARBA00023242"/>
    </source>
</evidence>
<accession>A0A5D3E3K5</accession>
<gene>
    <name evidence="6" type="ORF">E5676_scaffold216G001340</name>
</gene>
<dbReference type="InterPro" id="IPR011598">
    <property type="entry name" value="bHLH_dom"/>
</dbReference>
<evidence type="ECO:0000256" key="2">
    <source>
        <dbReference type="ARBA" id="ARBA00023015"/>
    </source>
</evidence>
<keyword evidence="2" id="KW-0805">Transcription regulation</keyword>
<comment type="caution">
    <text evidence="6">The sequence shown here is derived from an EMBL/GenBank/DDBJ whole genome shotgun (WGS) entry which is preliminary data.</text>
</comment>
<keyword evidence="3" id="KW-0804">Transcription</keyword>
<dbReference type="EMBL" id="SSTD01000775">
    <property type="protein sequence ID" value="TYK30150.1"/>
    <property type="molecule type" value="Genomic_DNA"/>
</dbReference>
<dbReference type="GO" id="GO:0005634">
    <property type="term" value="C:nucleus"/>
    <property type="evidence" value="ECO:0007669"/>
    <property type="project" value="UniProtKB-SubCell"/>
</dbReference>
<evidence type="ECO:0000259" key="5">
    <source>
        <dbReference type="Pfam" id="PF00010"/>
    </source>
</evidence>
<reference evidence="6 7" key="1">
    <citation type="submission" date="2019-08" db="EMBL/GenBank/DDBJ databases">
        <title>Draft genome sequences of two oriental melons (Cucumis melo L. var makuwa).</title>
        <authorList>
            <person name="Kwon S.-Y."/>
        </authorList>
    </citation>
    <scope>NUCLEOTIDE SEQUENCE [LARGE SCALE GENOMIC DNA]</scope>
    <source>
        <strain evidence="7">cv. Chang Bougi</strain>
        <tissue evidence="6">Leaf</tissue>
    </source>
</reference>
<dbReference type="Pfam" id="PF00010">
    <property type="entry name" value="HLH"/>
    <property type="match status" value="1"/>
</dbReference>
<dbReference type="GO" id="GO:0046983">
    <property type="term" value="F:protein dimerization activity"/>
    <property type="evidence" value="ECO:0007669"/>
    <property type="project" value="InterPro"/>
</dbReference>
<organism evidence="6 7">
    <name type="scientific">Cucumis melo var. makuwa</name>
    <name type="common">Oriental melon</name>
    <dbReference type="NCBI Taxonomy" id="1194695"/>
    <lineage>
        <taxon>Eukaryota</taxon>
        <taxon>Viridiplantae</taxon>
        <taxon>Streptophyta</taxon>
        <taxon>Embryophyta</taxon>
        <taxon>Tracheophyta</taxon>
        <taxon>Spermatophyta</taxon>
        <taxon>Magnoliopsida</taxon>
        <taxon>eudicotyledons</taxon>
        <taxon>Gunneridae</taxon>
        <taxon>Pentapetalae</taxon>
        <taxon>rosids</taxon>
        <taxon>fabids</taxon>
        <taxon>Cucurbitales</taxon>
        <taxon>Cucurbitaceae</taxon>
        <taxon>Benincaseae</taxon>
        <taxon>Cucumis</taxon>
    </lineage>
</organism>
<keyword evidence="4" id="KW-0539">Nucleus</keyword>
<evidence type="ECO:0000256" key="3">
    <source>
        <dbReference type="ARBA" id="ARBA00023163"/>
    </source>
</evidence>
<name>A0A5D3E3K5_CUCMM</name>